<gene>
    <name evidence="4" type="ORF">RD1301_v1_1950003</name>
    <name evidence="1" type="ORF">RUN1744_v1_2000001</name>
    <name evidence="2" type="ORF">TD1301_v1_3380001</name>
    <name evidence="3" type="ORF">TF3108_v1_2220001</name>
</gene>
<evidence type="ECO:0000313" key="1">
    <source>
        <dbReference type="EMBL" id="CUV26636.1"/>
    </source>
</evidence>
<evidence type="ECO:0000313" key="2">
    <source>
        <dbReference type="EMBL" id="CUV37412.1"/>
    </source>
</evidence>
<accession>A0A0S4W876</accession>
<dbReference type="EMBL" id="LN899822">
    <property type="protein sequence ID" value="CUV62064.1"/>
    <property type="molecule type" value="Genomic_DNA"/>
</dbReference>
<dbReference type="InterPro" id="IPR028958">
    <property type="entry name" value="Imm42"/>
</dbReference>
<dbReference type="AlphaFoldDB" id="A0A0S4W876"/>
<evidence type="ECO:0000313" key="4">
    <source>
        <dbReference type="EMBL" id="CUV62064.1"/>
    </source>
</evidence>
<name>A0A0S4W876_RALSL</name>
<dbReference type="EMBL" id="LN899826">
    <property type="protein sequence ID" value="CUV43009.1"/>
    <property type="molecule type" value="Genomic_DNA"/>
</dbReference>
<reference evidence="3" key="1">
    <citation type="submission" date="2015-10" db="EMBL/GenBank/DDBJ databases">
        <authorList>
            <person name="Gilbert D.G."/>
        </authorList>
    </citation>
    <scope>NUCLEOTIDE SEQUENCE</scope>
    <source>
        <strain evidence="3">Phyl III-seqv23</strain>
    </source>
</reference>
<proteinExistence type="predicted"/>
<sequence length="160" mass="17746">MIVGDPNVFAIWLDAVESWSSGRFRNGCLSYFIGGKIVLSTNSTVGTDVSLLSSMECMKVGVEDARLFELSADKAYMEIYERAFPDMDSDAEESDCKHFVSPPSLMDEGHIFFLVESGTLAKLIYGFKRDASSVIEVVMRRGEFQSVVCGVIDRWKASSL</sequence>
<dbReference type="EMBL" id="LN899825">
    <property type="protein sequence ID" value="CUV37412.1"/>
    <property type="molecule type" value="Genomic_DNA"/>
</dbReference>
<protein>
    <submittedName>
        <fullName evidence="3">Uncharacterized protein</fullName>
    </submittedName>
</protein>
<dbReference type="EMBL" id="LN899823">
    <property type="protein sequence ID" value="CUV26636.1"/>
    <property type="molecule type" value="Genomic_DNA"/>
</dbReference>
<dbReference type="Pfam" id="PF15593">
    <property type="entry name" value="Imm42"/>
    <property type="match status" value="1"/>
</dbReference>
<evidence type="ECO:0000313" key="3">
    <source>
        <dbReference type="EMBL" id="CUV43009.1"/>
    </source>
</evidence>
<organism evidence="3">
    <name type="scientific">Ralstonia solanacearum</name>
    <name type="common">Pseudomonas solanacearum</name>
    <dbReference type="NCBI Taxonomy" id="305"/>
    <lineage>
        <taxon>Bacteria</taxon>
        <taxon>Pseudomonadati</taxon>
        <taxon>Pseudomonadota</taxon>
        <taxon>Betaproteobacteria</taxon>
        <taxon>Burkholderiales</taxon>
        <taxon>Burkholderiaceae</taxon>
        <taxon>Ralstonia</taxon>
        <taxon>Ralstonia solanacearum species complex</taxon>
    </lineage>
</organism>